<dbReference type="InterPro" id="IPR011989">
    <property type="entry name" value="ARM-like"/>
</dbReference>
<dbReference type="PANTHER" id="PTHR45691:SF15">
    <property type="entry name" value="FH2 DOMAIN-CONTAINING PROTEIN"/>
    <property type="match status" value="1"/>
</dbReference>
<feature type="region of interest" description="Disordered" evidence="2">
    <location>
        <begin position="1079"/>
        <end position="1145"/>
    </location>
</feature>
<evidence type="ECO:0000313" key="5">
    <source>
        <dbReference type="Proteomes" id="UP001152747"/>
    </source>
</evidence>
<feature type="compositionally biased region" description="Polar residues" evidence="2">
    <location>
        <begin position="67"/>
        <end position="77"/>
    </location>
</feature>
<evidence type="ECO:0000256" key="1">
    <source>
        <dbReference type="SAM" id="Coils"/>
    </source>
</evidence>
<feature type="compositionally biased region" description="Pro residues" evidence="2">
    <location>
        <begin position="590"/>
        <end position="599"/>
    </location>
</feature>
<feature type="compositionally biased region" description="Pro residues" evidence="2">
    <location>
        <begin position="467"/>
        <end position="477"/>
    </location>
</feature>
<keyword evidence="1" id="KW-0175">Coiled coil</keyword>
<feature type="domain" description="FH2" evidence="3">
    <location>
        <begin position="640"/>
        <end position="1046"/>
    </location>
</feature>
<dbReference type="Proteomes" id="UP001152747">
    <property type="component" value="Unassembled WGS sequence"/>
</dbReference>
<organism evidence="4 5">
    <name type="scientific">Caenorhabditis angaria</name>
    <dbReference type="NCBI Taxonomy" id="860376"/>
    <lineage>
        <taxon>Eukaryota</taxon>
        <taxon>Metazoa</taxon>
        <taxon>Ecdysozoa</taxon>
        <taxon>Nematoda</taxon>
        <taxon>Chromadorea</taxon>
        <taxon>Rhabditida</taxon>
        <taxon>Rhabditina</taxon>
        <taxon>Rhabditomorpha</taxon>
        <taxon>Rhabditoidea</taxon>
        <taxon>Rhabditidae</taxon>
        <taxon>Peloderinae</taxon>
        <taxon>Caenorhabditis</taxon>
    </lineage>
</organism>
<proteinExistence type="predicted"/>
<evidence type="ECO:0000259" key="3">
    <source>
        <dbReference type="PROSITE" id="PS51444"/>
    </source>
</evidence>
<dbReference type="Gene3D" id="1.20.58.2220">
    <property type="entry name" value="Formin, FH2 domain"/>
    <property type="match status" value="1"/>
</dbReference>
<feature type="compositionally biased region" description="Low complexity" evidence="2">
    <location>
        <begin position="1094"/>
        <end position="1106"/>
    </location>
</feature>
<feature type="region of interest" description="Disordered" evidence="2">
    <location>
        <begin position="65"/>
        <end position="86"/>
    </location>
</feature>
<dbReference type="Pfam" id="PF02181">
    <property type="entry name" value="FH2"/>
    <property type="match status" value="1"/>
</dbReference>
<protein>
    <recommendedName>
        <fullName evidence="3">FH2 domain-containing protein</fullName>
    </recommendedName>
</protein>
<dbReference type="SMART" id="SM00498">
    <property type="entry name" value="FH2"/>
    <property type="match status" value="1"/>
</dbReference>
<dbReference type="OrthoDB" id="1668162at2759"/>
<feature type="coiled-coil region" evidence="1">
    <location>
        <begin position="934"/>
        <end position="961"/>
    </location>
</feature>
<feature type="region of interest" description="Disordered" evidence="2">
    <location>
        <begin position="427"/>
        <end position="635"/>
    </location>
</feature>
<dbReference type="EMBL" id="CANHGI010000004">
    <property type="protein sequence ID" value="CAI5449072.1"/>
    <property type="molecule type" value="Genomic_DNA"/>
</dbReference>
<comment type="caution">
    <text evidence="4">The sequence shown here is derived from an EMBL/GenBank/DDBJ whole genome shotgun (WGS) entry which is preliminary data.</text>
</comment>
<dbReference type="PROSITE" id="PS51444">
    <property type="entry name" value="FH2"/>
    <property type="match status" value="1"/>
</dbReference>
<evidence type="ECO:0000256" key="2">
    <source>
        <dbReference type="SAM" id="MobiDB-lite"/>
    </source>
</evidence>
<feature type="compositionally biased region" description="Pro residues" evidence="2">
    <location>
        <begin position="1132"/>
        <end position="1143"/>
    </location>
</feature>
<dbReference type="AlphaFoldDB" id="A0A9P1IPY2"/>
<dbReference type="InterPro" id="IPR015425">
    <property type="entry name" value="FH2_Formin"/>
</dbReference>
<feature type="compositionally biased region" description="Pro residues" evidence="2">
    <location>
        <begin position="574"/>
        <end position="583"/>
    </location>
</feature>
<sequence>MGWRTGGENDLSANFRTIGGQKFRRNSVALERRQFITMTKKKNSKRNRLKVVVTKVPTCNAEFRSESVASTSDASRPVSRESNVENAPIETTKQRNVSKTVLGKSSKVNIPNTDAVPIASSSIEASADDHIQQIIDEVRNAKLPEMDRCRAMADINFMIGSTSSFLQRYKLRQKLYAFGLLNVFANISSSSKLLDQEIDTFIESEKRDTQILGNSEDRRVPLDICNKIFGKIGNDQTWKKIADYFEYLAEKESEDVCAIIDKSRNIIESKDIECQTDNVVFQRRHVTYRSKRPEEIPEENEFVFDVCSTSDDENKNTPDTLSPVDTSQNLKKWATTTDLPSAYSVKHNQIFFRDSGSSSSEFDEEHLLNETTLPSIGHVTLQSIQSSEEKTCIELPNVEQKNKMDLDYSEILSQEVWIETTSQNISVTPTPISKNAPKPPPLPPGGLLKSGAPIPPPLPPGGFATSGPPPPPPPLPPGGIFNGPPLPSSGISTNAPTAPPMPPGGLLKGGPPMLPSAGLTKNGPPPPPPMPPGGFATSGPPPPPPLPPGGISSGISTNAPPPPPMPPGGFSKNGPPPPPPLPPAGFTKNGPPPPPPMPPGGLSKGAPPAPPPPPFLLNGNPISPLNTSSPPVLSPGVIKSAVVYRKEKKTCLVRWQKLNPMQMQGAGTVFNDSICVDFNEDERLRMQEVFEEAQIRQATRNVGGSVGRAFGQKMARATISSSDSNTQRSPTTQQILCSPKALTIEILLKKLKPLSFTELIEKLENNDTNGIKIDLMGTLHSNYPEPDELAPFENVELAKLSHASDQFCWHISRKKTLKLRIELLITKENVVSEITKFENQVDILLSACRLARGDVIQLILRKCLQYGNYLNQGSMFAEAAGFSLNYFLTLLQLKGKGQHSTTRLVDLLVDFCDLPTSQIEETHAKMLAVRSINLNDLNAAVDQVEKTIKRLNGAMERSKDEKLVAAYTPFIEKVSRQLADVRSGIDELRLAEQQIREYLCGGDMALQAIFEILEQAMKVVGDAIKQALNKSRIQRATSMHSLPSIAIRSLKDGEKTLGRQSLALNSRELPVEELKRMFSTRTSSEFQQRRKKAPSPLATETTTSPTRTRRRSKEKEAPIPTDENASQTSIAPIPPSEPTPSPPILAETVQNRLATKIDITNMVGSPV</sequence>
<dbReference type="GO" id="GO:0005884">
    <property type="term" value="C:actin filament"/>
    <property type="evidence" value="ECO:0007669"/>
    <property type="project" value="TreeGrafter"/>
</dbReference>
<feature type="compositionally biased region" description="Pro residues" evidence="2">
    <location>
        <begin position="523"/>
        <end position="532"/>
    </location>
</feature>
<reference evidence="4" key="1">
    <citation type="submission" date="2022-11" db="EMBL/GenBank/DDBJ databases">
        <authorList>
            <person name="Kikuchi T."/>
        </authorList>
    </citation>
    <scope>NUCLEOTIDE SEQUENCE</scope>
    <source>
        <strain evidence="4">PS1010</strain>
    </source>
</reference>
<dbReference type="PANTHER" id="PTHR45691">
    <property type="entry name" value="PROTEIN DIAPHANOUS"/>
    <property type="match status" value="1"/>
</dbReference>
<feature type="compositionally biased region" description="Pro residues" evidence="2">
    <location>
        <begin position="539"/>
        <end position="548"/>
    </location>
</feature>
<dbReference type="SUPFAM" id="SSF101447">
    <property type="entry name" value="Formin homology 2 domain (FH2 domain)"/>
    <property type="match status" value="1"/>
</dbReference>
<keyword evidence="5" id="KW-1185">Reference proteome</keyword>
<name>A0A9P1IPY2_9PELO</name>
<gene>
    <name evidence="4" type="ORF">CAMP_LOCUS11709</name>
</gene>
<dbReference type="Gene3D" id="1.25.10.10">
    <property type="entry name" value="Leucine-rich Repeat Variant"/>
    <property type="match status" value="1"/>
</dbReference>
<dbReference type="InterPro" id="IPR051412">
    <property type="entry name" value="Formin_Homology_Diaphanous_sf"/>
</dbReference>
<dbReference type="InterPro" id="IPR042201">
    <property type="entry name" value="FH2_Formin_sf"/>
</dbReference>
<accession>A0A9P1IPY2</accession>
<dbReference type="GO" id="GO:0030041">
    <property type="term" value="P:actin filament polymerization"/>
    <property type="evidence" value="ECO:0007669"/>
    <property type="project" value="TreeGrafter"/>
</dbReference>
<evidence type="ECO:0000313" key="4">
    <source>
        <dbReference type="EMBL" id="CAI5449072.1"/>
    </source>
</evidence>